<accession>A0A6M3X769</accession>
<dbReference type="EMBL" id="MT143898">
    <property type="protein sequence ID" value="QJH92535.1"/>
    <property type="molecule type" value="Genomic_DNA"/>
</dbReference>
<sequence>MMMHTGEQFKDTFKNRVYLKLYEILGGWSQWFIANCDMEPLSLTEEEMKQFAPIFLDT</sequence>
<proteinExistence type="predicted"/>
<organism evidence="1">
    <name type="scientific">viral metagenome</name>
    <dbReference type="NCBI Taxonomy" id="1070528"/>
    <lineage>
        <taxon>unclassified sequences</taxon>
        <taxon>metagenomes</taxon>
        <taxon>organismal metagenomes</taxon>
    </lineage>
</organism>
<gene>
    <name evidence="1" type="ORF">MM171A03480_0005</name>
</gene>
<name>A0A6M3X769_9ZZZZ</name>
<evidence type="ECO:0000313" key="1">
    <source>
        <dbReference type="EMBL" id="QJH92535.1"/>
    </source>
</evidence>
<protein>
    <submittedName>
        <fullName evidence="1">Uncharacterized protein</fullName>
    </submittedName>
</protein>
<dbReference type="AlphaFoldDB" id="A0A6M3X769"/>
<reference evidence="1" key="1">
    <citation type="submission" date="2020-03" db="EMBL/GenBank/DDBJ databases">
        <title>The deep terrestrial virosphere.</title>
        <authorList>
            <person name="Holmfeldt K."/>
            <person name="Nilsson E."/>
            <person name="Simone D."/>
            <person name="Lopez-Fernandez M."/>
            <person name="Wu X."/>
            <person name="de Brujin I."/>
            <person name="Lundin D."/>
            <person name="Andersson A."/>
            <person name="Bertilsson S."/>
            <person name="Dopson M."/>
        </authorList>
    </citation>
    <scope>NUCLEOTIDE SEQUENCE</scope>
    <source>
        <strain evidence="1">MM171A03480</strain>
    </source>
</reference>